<organism evidence="3 4">
    <name type="scientific">Hymenobacter arizonensis</name>
    <name type="common">Siccationidurans arizonensis</name>
    <dbReference type="NCBI Taxonomy" id="1227077"/>
    <lineage>
        <taxon>Bacteria</taxon>
        <taxon>Pseudomonadati</taxon>
        <taxon>Bacteroidota</taxon>
        <taxon>Cytophagia</taxon>
        <taxon>Cytophagales</taxon>
        <taxon>Hymenobacteraceae</taxon>
        <taxon>Hymenobacter</taxon>
    </lineage>
</organism>
<dbReference type="Proteomes" id="UP000199029">
    <property type="component" value="Unassembled WGS sequence"/>
</dbReference>
<proteinExistence type="predicted"/>
<feature type="modified residue" description="4-aspartylphosphate" evidence="1">
    <location>
        <position position="65"/>
    </location>
</feature>
<reference evidence="4" key="1">
    <citation type="submission" date="2016-10" db="EMBL/GenBank/DDBJ databases">
        <authorList>
            <person name="Varghese N."/>
            <person name="Submissions S."/>
        </authorList>
    </citation>
    <scope>NUCLEOTIDE SEQUENCE [LARGE SCALE GENOMIC DNA]</scope>
    <source>
        <strain evidence="4">OR362-8,ATCC BAA-1266,JCM 13504</strain>
    </source>
</reference>
<dbReference type="STRING" id="1227077.SAMN04515668_1865"/>
<evidence type="ECO:0000313" key="4">
    <source>
        <dbReference type="Proteomes" id="UP000199029"/>
    </source>
</evidence>
<dbReference type="EMBL" id="FOXS01000002">
    <property type="protein sequence ID" value="SFQ31598.1"/>
    <property type="molecule type" value="Genomic_DNA"/>
</dbReference>
<sequence>MAAISCTLLVDDDDTTNFLNQALLRRMAVTDTVLVAGNGQQALDLLQTHCDPVATPSCPALILLDMKMPLMNGFEFLQAYTQRPPTNNPAVVIIMLTTSLNPRDLEQMQGLPIAGYLTKPLTRDKINQILHQHFDQPARDSEPPR</sequence>
<dbReference type="InterPro" id="IPR011006">
    <property type="entry name" value="CheY-like_superfamily"/>
</dbReference>
<dbReference type="OrthoDB" id="1524091at2"/>
<dbReference type="PANTHER" id="PTHR44520">
    <property type="entry name" value="RESPONSE REGULATOR RCP1-RELATED"/>
    <property type="match status" value="1"/>
</dbReference>
<name>A0A1I5XI07_HYMAR</name>
<dbReference type="SMART" id="SM00448">
    <property type="entry name" value="REC"/>
    <property type="match status" value="1"/>
</dbReference>
<dbReference type="PROSITE" id="PS50110">
    <property type="entry name" value="RESPONSE_REGULATORY"/>
    <property type="match status" value="1"/>
</dbReference>
<evidence type="ECO:0000259" key="2">
    <source>
        <dbReference type="PROSITE" id="PS50110"/>
    </source>
</evidence>
<dbReference type="Gene3D" id="3.40.50.2300">
    <property type="match status" value="1"/>
</dbReference>
<dbReference type="Pfam" id="PF00072">
    <property type="entry name" value="Response_reg"/>
    <property type="match status" value="1"/>
</dbReference>
<accession>A0A1I5XI07</accession>
<evidence type="ECO:0000256" key="1">
    <source>
        <dbReference type="PROSITE-ProRule" id="PRU00169"/>
    </source>
</evidence>
<dbReference type="InterPro" id="IPR052893">
    <property type="entry name" value="TCS_response_regulator"/>
</dbReference>
<feature type="domain" description="Response regulatory" evidence="2">
    <location>
        <begin position="6"/>
        <end position="134"/>
    </location>
</feature>
<evidence type="ECO:0000313" key="3">
    <source>
        <dbReference type="EMBL" id="SFQ31598.1"/>
    </source>
</evidence>
<dbReference type="RefSeq" id="WP_092671468.1">
    <property type="nucleotide sequence ID" value="NZ_FOXS01000002.1"/>
</dbReference>
<keyword evidence="1" id="KW-0597">Phosphoprotein</keyword>
<dbReference type="PANTHER" id="PTHR44520:SF2">
    <property type="entry name" value="RESPONSE REGULATOR RCP1"/>
    <property type="match status" value="1"/>
</dbReference>
<dbReference type="InterPro" id="IPR001789">
    <property type="entry name" value="Sig_transdc_resp-reg_receiver"/>
</dbReference>
<dbReference type="GO" id="GO:0000160">
    <property type="term" value="P:phosphorelay signal transduction system"/>
    <property type="evidence" value="ECO:0007669"/>
    <property type="project" value="InterPro"/>
</dbReference>
<dbReference type="AlphaFoldDB" id="A0A1I5XI07"/>
<keyword evidence="4" id="KW-1185">Reference proteome</keyword>
<dbReference type="SUPFAM" id="SSF52172">
    <property type="entry name" value="CheY-like"/>
    <property type="match status" value="1"/>
</dbReference>
<gene>
    <name evidence="3" type="ORF">SAMN04515668_1865</name>
</gene>
<protein>
    <submittedName>
        <fullName evidence="3">Response regulator receiver domain-containing protein</fullName>
    </submittedName>
</protein>